<dbReference type="InterPro" id="IPR003959">
    <property type="entry name" value="ATPase_AAA_core"/>
</dbReference>
<evidence type="ECO:0000259" key="1">
    <source>
        <dbReference type="SMART" id="SM00382"/>
    </source>
</evidence>
<organism evidence="2 3">
    <name type="scientific">Rhizobium anhuiense</name>
    <dbReference type="NCBI Taxonomy" id="1184720"/>
    <lineage>
        <taxon>Bacteria</taxon>
        <taxon>Pseudomonadati</taxon>
        <taxon>Pseudomonadota</taxon>
        <taxon>Alphaproteobacteria</taxon>
        <taxon>Hyphomicrobiales</taxon>
        <taxon>Rhizobiaceae</taxon>
        <taxon>Rhizobium/Agrobacterium group</taxon>
        <taxon>Rhizobium</taxon>
    </lineage>
</organism>
<dbReference type="Pfam" id="PF13304">
    <property type="entry name" value="AAA_21"/>
    <property type="match status" value="1"/>
</dbReference>
<keyword evidence="3" id="KW-1185">Reference proteome</keyword>
<accession>A0ABX4J3G5</accession>
<protein>
    <recommendedName>
        <fullName evidence="1">AAA+ ATPase domain-containing protein</fullName>
    </recommendedName>
</protein>
<gene>
    <name evidence="2" type="ORF">CO662_21850</name>
</gene>
<evidence type="ECO:0000313" key="3">
    <source>
        <dbReference type="Proteomes" id="UP000219972"/>
    </source>
</evidence>
<dbReference type="InterPro" id="IPR051396">
    <property type="entry name" value="Bact_Antivir_Def_Nuclease"/>
</dbReference>
<dbReference type="Gene3D" id="3.40.50.300">
    <property type="entry name" value="P-loop containing nucleotide triphosphate hydrolases"/>
    <property type="match status" value="1"/>
</dbReference>
<dbReference type="Proteomes" id="UP000219972">
    <property type="component" value="Unassembled WGS sequence"/>
</dbReference>
<feature type="domain" description="AAA+ ATPase" evidence="1">
    <location>
        <begin position="201"/>
        <end position="472"/>
    </location>
</feature>
<name>A0ABX4J3G5_9HYPH</name>
<dbReference type="PANTHER" id="PTHR43581:SF4">
    <property type="entry name" value="ATP_GTP PHOSPHATASE"/>
    <property type="match status" value="1"/>
</dbReference>
<reference evidence="2 3" key="1">
    <citation type="submission" date="2017-09" db="EMBL/GenBank/DDBJ databases">
        <title>Comparative genomics of rhizobia isolated from Phaseolus vulgaris in China.</title>
        <authorList>
            <person name="Tong W."/>
        </authorList>
    </citation>
    <scope>NUCLEOTIDE SEQUENCE [LARGE SCALE GENOMIC DNA]</scope>
    <source>
        <strain evidence="2 3">Y27</strain>
    </source>
</reference>
<proteinExistence type="predicted"/>
<dbReference type="InterPro" id="IPR027417">
    <property type="entry name" value="P-loop_NTPase"/>
</dbReference>
<dbReference type="InterPro" id="IPR003593">
    <property type="entry name" value="AAA+_ATPase"/>
</dbReference>
<dbReference type="PANTHER" id="PTHR43581">
    <property type="entry name" value="ATP/GTP PHOSPHATASE"/>
    <property type="match status" value="1"/>
</dbReference>
<dbReference type="EMBL" id="NWSL01000014">
    <property type="protein sequence ID" value="PDS49720.1"/>
    <property type="molecule type" value="Genomic_DNA"/>
</dbReference>
<comment type="caution">
    <text evidence="2">The sequence shown here is derived from an EMBL/GenBank/DDBJ whole genome shotgun (WGS) entry which is preliminary data.</text>
</comment>
<dbReference type="SMART" id="SM00382">
    <property type="entry name" value="AAA"/>
    <property type="match status" value="1"/>
</dbReference>
<evidence type="ECO:0000313" key="2">
    <source>
        <dbReference type="EMBL" id="PDS49720.1"/>
    </source>
</evidence>
<dbReference type="SUPFAM" id="SSF52540">
    <property type="entry name" value="P-loop containing nucleoside triphosphate hydrolases"/>
    <property type="match status" value="1"/>
</dbReference>
<sequence>MPPRPIFTVFPPRSRTSTVDTLFSLHRDGWDDFGFKTQYQLIYHGGGEEDETYIGNVKILQRGQTETSRGVLQDGPLGRLGAEFCSLGQSLDYYERLAALPENIRTTVVRALRDVIDRPRLLSAFRDEPGWGTSVLRDVGNFNDYASTASVLLSRDYGSLADVSLQLEFKPRGWKKAIKLDFDTLAGDGSRPRSPYGFRLPKRMAIIVGRNGTGKSTLLARFARVAHAPERLRRTEPVRSLGRLKPPGVGFTRIIAISYSAFDSFQIPGVTVEEYRQIARDVAEGTGRYIFCGLRDIARESQDALDSDTAADDDLEKPVDADDLVTETLLKPIQQLADEFVRNLERIRSLDRTNLLEEVLAYVLADPSFGGDEYQAAEDVIGDNPRERFLRWSTGHKIVMQIVTSLVAYAQPKSIVLLDEPETHLHPPLLAALMHSVRITLERLDAFAIVATHSPVVAQETLARHVHILRRAGDRSTVAAPKIETFGESIGEVTDEIFGLHSEATGFHSILQRLVNRHKTLEAVEQQFDNGLSLQARAYVLSLLADEDDDE</sequence>